<evidence type="ECO:0000313" key="3">
    <source>
        <dbReference type="Proteomes" id="UP000095544"/>
    </source>
</evidence>
<evidence type="ECO:0000259" key="1">
    <source>
        <dbReference type="Pfam" id="PF10040"/>
    </source>
</evidence>
<sequence>MSEQKSFDIRYLPLRISLVSLKQAELPCYLGSTLRGVIGQALYKEDRKAYDFLYANGKYCDGKQDIVKPYLIVPPEAFGTKTIIEQGEQLKFEFILLGNAVKYAPSLSRALQDIWRFGLGAQRYPFSLSQINNSQDQRVLWRKENYYATGANAVSIPYQKLQKVTGVVIKLCTPLRIRRSGQLLTSITFPTLIRNITNRIIAITERYGGFVNKEEATRLLMLAAEVRTTKEDLRLEQVERYSNRLKGKMDLSGLLGELEFAGDLTPFVPWLLAAQILHIGRNTTFGMGRIEVYFI</sequence>
<dbReference type="AlphaFoldDB" id="A0A174GAK7"/>
<accession>A0A174GAK7</accession>
<dbReference type="EMBL" id="CYZU01000024">
    <property type="protein sequence ID" value="CUO59512.1"/>
    <property type="molecule type" value="Genomic_DNA"/>
</dbReference>
<protein>
    <submittedName>
        <fullName evidence="2">Uncharacterized conserved protein (DUF2276)</fullName>
    </submittedName>
</protein>
<dbReference type="Proteomes" id="UP000095544">
    <property type="component" value="Unassembled WGS sequence"/>
</dbReference>
<organism evidence="2 3">
    <name type="scientific">Faecalicatena contorta</name>
    <dbReference type="NCBI Taxonomy" id="39482"/>
    <lineage>
        <taxon>Bacteria</taxon>
        <taxon>Bacillati</taxon>
        <taxon>Bacillota</taxon>
        <taxon>Clostridia</taxon>
        <taxon>Lachnospirales</taxon>
        <taxon>Lachnospiraceae</taxon>
        <taxon>Faecalicatena</taxon>
    </lineage>
</organism>
<dbReference type="RefSeq" id="WP_055153571.1">
    <property type="nucleotide sequence ID" value="NZ_CYZU01000024.1"/>
</dbReference>
<dbReference type="Pfam" id="PF10040">
    <property type="entry name" value="CRISPR_Cas6"/>
    <property type="match status" value="1"/>
</dbReference>
<dbReference type="OrthoDB" id="9787241at2"/>
<dbReference type="STRING" id="39482.ERS852491_02687"/>
<dbReference type="InterPro" id="IPR019267">
    <property type="entry name" value="CRISPR-assoc_Cas6_C"/>
</dbReference>
<reference evidence="2 3" key="1">
    <citation type="submission" date="2015-09" db="EMBL/GenBank/DDBJ databases">
        <authorList>
            <consortium name="Pathogen Informatics"/>
        </authorList>
    </citation>
    <scope>NUCLEOTIDE SEQUENCE [LARGE SCALE GENOMIC DNA]</scope>
    <source>
        <strain evidence="2 3">2789STDY5834876</strain>
    </source>
</reference>
<evidence type="ECO:0000313" key="2">
    <source>
        <dbReference type="EMBL" id="CUO59512.1"/>
    </source>
</evidence>
<feature type="domain" description="CRISPR-associated protein Cas6 C-terminal" evidence="1">
    <location>
        <begin position="169"/>
        <end position="290"/>
    </location>
</feature>
<proteinExistence type="predicted"/>
<dbReference type="Gene3D" id="3.30.70.1900">
    <property type="match status" value="1"/>
</dbReference>
<gene>
    <name evidence="2" type="ORF">ERS852491_02687</name>
</gene>
<name>A0A174GAK7_9FIRM</name>